<dbReference type="EMBL" id="QZWG01000016">
    <property type="protein sequence ID" value="RZB59191.1"/>
    <property type="molecule type" value="Genomic_DNA"/>
</dbReference>
<dbReference type="GO" id="GO:0001763">
    <property type="term" value="P:morphogenesis of a branching structure"/>
    <property type="evidence" value="ECO:0007669"/>
    <property type="project" value="InterPro"/>
</dbReference>
<comment type="similarity">
    <text evidence="2">Belongs to the TAC family.</text>
</comment>
<evidence type="ECO:0000256" key="1">
    <source>
        <dbReference type="ARBA" id="ARBA00022604"/>
    </source>
</evidence>
<reference evidence="4 5" key="1">
    <citation type="submission" date="2018-09" db="EMBL/GenBank/DDBJ databases">
        <title>A high-quality reference genome of wild soybean provides a powerful tool to mine soybean genomes.</title>
        <authorList>
            <person name="Xie M."/>
            <person name="Chung C.Y.L."/>
            <person name="Li M.-W."/>
            <person name="Wong F.-L."/>
            <person name="Chan T.-F."/>
            <person name="Lam H.-M."/>
        </authorList>
    </citation>
    <scope>NUCLEOTIDE SEQUENCE [LARGE SCALE GENOMIC DNA]</scope>
    <source>
        <strain evidence="5">cv. W05</strain>
        <tissue evidence="4">Hypocotyl of etiolated seedlings</tissue>
    </source>
</reference>
<dbReference type="Proteomes" id="UP000289340">
    <property type="component" value="Chromosome 16"/>
</dbReference>
<dbReference type="PANTHER" id="PTHR38366">
    <property type="entry name" value="NAD-DEPENDENT PROTEIN DEACETYLASE HST1-LIKE PROTEIN"/>
    <property type="match status" value="1"/>
</dbReference>
<organism evidence="4 5">
    <name type="scientific">Glycine soja</name>
    <name type="common">Wild soybean</name>
    <dbReference type="NCBI Taxonomy" id="3848"/>
    <lineage>
        <taxon>Eukaryota</taxon>
        <taxon>Viridiplantae</taxon>
        <taxon>Streptophyta</taxon>
        <taxon>Embryophyta</taxon>
        <taxon>Tracheophyta</taxon>
        <taxon>Spermatophyta</taxon>
        <taxon>Magnoliopsida</taxon>
        <taxon>eudicotyledons</taxon>
        <taxon>Gunneridae</taxon>
        <taxon>Pentapetalae</taxon>
        <taxon>rosids</taxon>
        <taxon>fabids</taxon>
        <taxon>Fabales</taxon>
        <taxon>Fabaceae</taxon>
        <taxon>Papilionoideae</taxon>
        <taxon>50 kb inversion clade</taxon>
        <taxon>NPAAA clade</taxon>
        <taxon>indigoferoid/millettioid clade</taxon>
        <taxon>Phaseoleae</taxon>
        <taxon>Glycine</taxon>
        <taxon>Glycine subgen. Soja</taxon>
    </lineage>
</organism>
<evidence type="ECO:0000256" key="2">
    <source>
        <dbReference type="ARBA" id="ARBA00025796"/>
    </source>
</evidence>
<dbReference type="PANTHER" id="PTHR38366:SF1">
    <property type="entry name" value="PROTEIN TILLER ANGLE CONTROL 1"/>
    <property type="match status" value="1"/>
</dbReference>
<sequence>MLVLFVGFIPVPYYVDPHTPLTPFQYYPCTAPILWPAFLIEKNNEDLQLGSQEVSSSQHSESVIFSSNESFGFHSDGFATNMKKTEPTINNTDSQALLKQVALTESLGGWEDGILTIGTLGYDPLKSINPHKEYFALEIEVEQEDGEGENNIMVDDHQEEEKGYNAAHEELNPLIYNSFEHNFEVDVVSENNHDDGDVVVRSFNDEIVVAPPVISYEVMESNDVDADEKKKKGERITLADLFLADTDVKIKLDPYAKVCHLASSEKPNLKAKHGLSFAKKLIPRVKDNPHPMKDIKKLMKKMLKRKIHPDLDVKNHKPEGQEVSAAGLNIDNHMNEGNGSSYFLPI</sequence>
<evidence type="ECO:0000313" key="4">
    <source>
        <dbReference type="EMBL" id="RZB59191.1"/>
    </source>
</evidence>
<keyword evidence="5" id="KW-1185">Reference proteome</keyword>
<comment type="caution">
    <text evidence="4">The sequence shown here is derived from an EMBL/GenBank/DDBJ whole genome shotgun (WGS) entry which is preliminary data.</text>
</comment>
<evidence type="ECO:0000256" key="3">
    <source>
        <dbReference type="ARBA" id="ARBA00026138"/>
    </source>
</evidence>
<proteinExistence type="inferred from homology"/>
<gene>
    <name evidence="4" type="ORF">D0Y65_042460</name>
</gene>
<evidence type="ECO:0000313" key="5">
    <source>
        <dbReference type="Proteomes" id="UP000289340"/>
    </source>
</evidence>
<dbReference type="InterPro" id="IPR044989">
    <property type="entry name" value="TAC1"/>
</dbReference>
<dbReference type="AlphaFoldDB" id="A0A445GDA5"/>
<name>A0A445GDA5_GLYSO</name>
<accession>A0A445GDA5</accession>
<protein>
    <recommendedName>
        <fullName evidence="3">Protein TILLER ANGLE CONTROL 1</fullName>
    </recommendedName>
</protein>
<keyword evidence="1" id="KW-0341">Growth regulation</keyword>